<gene>
    <name evidence="3" type="ORF">BJY01DRAFT_202786</name>
</gene>
<keyword evidence="2" id="KW-0732">Signal</keyword>
<comment type="caution">
    <text evidence="3">The sequence shown here is derived from an EMBL/GenBank/DDBJ whole genome shotgun (WGS) entry which is preliminary data.</text>
</comment>
<name>A0ABR4KXV1_9EURO</name>
<reference evidence="3 4" key="1">
    <citation type="submission" date="2024-07" db="EMBL/GenBank/DDBJ databases">
        <title>Section-level genome sequencing and comparative genomics of Aspergillus sections Usti and Cavernicolus.</title>
        <authorList>
            <consortium name="Lawrence Berkeley National Laboratory"/>
            <person name="Nybo J.L."/>
            <person name="Vesth T.C."/>
            <person name="Theobald S."/>
            <person name="Frisvad J.C."/>
            <person name="Larsen T.O."/>
            <person name="Kjaerboelling I."/>
            <person name="Rothschild-Mancinelli K."/>
            <person name="Lyhne E.K."/>
            <person name="Kogle M.E."/>
            <person name="Barry K."/>
            <person name="Clum A."/>
            <person name="Na H."/>
            <person name="Ledsgaard L."/>
            <person name="Lin J."/>
            <person name="Lipzen A."/>
            <person name="Kuo A."/>
            <person name="Riley R."/>
            <person name="Mondo S."/>
            <person name="Labutti K."/>
            <person name="Haridas S."/>
            <person name="Pangalinan J."/>
            <person name="Salamov A.A."/>
            <person name="Simmons B.A."/>
            <person name="Magnuson J.K."/>
            <person name="Chen J."/>
            <person name="Drula E."/>
            <person name="Henrissat B."/>
            <person name="Wiebenga A."/>
            <person name="Lubbers R.J."/>
            <person name="Gomes A.C."/>
            <person name="Makela M.R."/>
            <person name="Stajich J."/>
            <person name="Grigoriev I.V."/>
            <person name="Mortensen U.H."/>
            <person name="De Vries R.P."/>
            <person name="Baker S.E."/>
            <person name="Andersen M.R."/>
        </authorList>
    </citation>
    <scope>NUCLEOTIDE SEQUENCE [LARGE SCALE GENOMIC DNA]</scope>
    <source>
        <strain evidence="3 4">CBS 123904</strain>
    </source>
</reference>
<evidence type="ECO:0000256" key="1">
    <source>
        <dbReference type="SAM" id="MobiDB-lite"/>
    </source>
</evidence>
<feature type="region of interest" description="Disordered" evidence="1">
    <location>
        <begin position="29"/>
        <end position="51"/>
    </location>
</feature>
<protein>
    <recommendedName>
        <fullName evidence="5">Secreted protein</fullName>
    </recommendedName>
</protein>
<keyword evidence="4" id="KW-1185">Reference proteome</keyword>
<evidence type="ECO:0000313" key="3">
    <source>
        <dbReference type="EMBL" id="KAL2857109.1"/>
    </source>
</evidence>
<evidence type="ECO:0008006" key="5">
    <source>
        <dbReference type="Google" id="ProtNLM"/>
    </source>
</evidence>
<dbReference type="Proteomes" id="UP001610446">
    <property type="component" value="Unassembled WGS sequence"/>
</dbReference>
<feature type="chain" id="PRO_5045916742" description="Secreted protein" evidence="2">
    <location>
        <begin position="19"/>
        <end position="107"/>
    </location>
</feature>
<feature type="signal peptide" evidence="2">
    <location>
        <begin position="1"/>
        <end position="18"/>
    </location>
</feature>
<evidence type="ECO:0000313" key="4">
    <source>
        <dbReference type="Proteomes" id="UP001610446"/>
    </source>
</evidence>
<organism evidence="3 4">
    <name type="scientific">Aspergillus pseudoustus</name>
    <dbReference type="NCBI Taxonomy" id="1810923"/>
    <lineage>
        <taxon>Eukaryota</taxon>
        <taxon>Fungi</taxon>
        <taxon>Dikarya</taxon>
        <taxon>Ascomycota</taxon>
        <taxon>Pezizomycotina</taxon>
        <taxon>Eurotiomycetes</taxon>
        <taxon>Eurotiomycetidae</taxon>
        <taxon>Eurotiales</taxon>
        <taxon>Aspergillaceae</taxon>
        <taxon>Aspergillus</taxon>
        <taxon>Aspergillus subgen. Nidulantes</taxon>
    </lineage>
</organism>
<sequence length="107" mass="12166">MSCPIYVLLSLLSARLRWLTVNDALCRRKKKGPASGPVDTGISKKKTSGGWKRKFSRRSAEYLGNHGFSRVAQWTCHVENLPRVSSCLEVRYSPDLSRFGYVEFSLR</sequence>
<evidence type="ECO:0000256" key="2">
    <source>
        <dbReference type="SAM" id="SignalP"/>
    </source>
</evidence>
<accession>A0ABR4KXV1</accession>
<dbReference type="EMBL" id="JBFXLU010000005">
    <property type="protein sequence ID" value="KAL2857109.1"/>
    <property type="molecule type" value="Genomic_DNA"/>
</dbReference>
<proteinExistence type="predicted"/>